<dbReference type="InterPro" id="IPR015943">
    <property type="entry name" value="WD40/YVTN_repeat-like_dom_sf"/>
</dbReference>
<dbReference type="eggNOG" id="COG1520">
    <property type="taxonomic scope" value="Bacteria"/>
</dbReference>
<dbReference type="EMBL" id="CP003746">
    <property type="protein sequence ID" value="AFU98143.1"/>
    <property type="molecule type" value="Genomic_DNA"/>
</dbReference>
<dbReference type="PANTHER" id="PTHR34512:SF30">
    <property type="entry name" value="OUTER MEMBRANE PROTEIN ASSEMBLY FACTOR BAMB"/>
    <property type="match status" value="1"/>
</dbReference>
<dbReference type="RefSeq" id="WP_015046316.1">
    <property type="nucleotide sequence ID" value="NC_018868.3"/>
</dbReference>
<dbReference type="InterPro" id="IPR002372">
    <property type="entry name" value="PQQ_rpt_dom"/>
</dbReference>
<reference evidence="7 8" key="1">
    <citation type="journal article" date="2013" name="Genome Announc.">
        <title>Complete genome sequence of Simiduia agarivorans SA1(T), a marine bacterium able to degrade a variety of polysaccharides.</title>
        <authorList>
            <person name="Lin S.Y."/>
            <person name="Shieh W.Y."/>
            <person name="Chen J.S."/>
            <person name="Tang S.L."/>
        </authorList>
    </citation>
    <scope>NUCLEOTIDE SEQUENCE [LARGE SCALE GENOMIC DNA]</scope>
    <source>
        <strain evidence="8">DSM 21679 / JCM 13881 / BCRC 17597 / SA1</strain>
    </source>
</reference>
<keyword evidence="8" id="KW-1185">Reference proteome</keyword>
<comment type="similarity">
    <text evidence="4">Belongs to the BamB family.</text>
</comment>
<dbReference type="Proteomes" id="UP000000466">
    <property type="component" value="Chromosome"/>
</dbReference>
<keyword evidence="4" id="KW-0449">Lipoprotein</keyword>
<dbReference type="STRING" id="1117647.M5M_04680"/>
<dbReference type="NCBIfam" id="TIGR03300">
    <property type="entry name" value="assembly_YfgL"/>
    <property type="match status" value="1"/>
</dbReference>
<gene>
    <name evidence="4" type="primary">bamB</name>
    <name evidence="7" type="ordered locus">M5M_04680</name>
</gene>
<sequence length="396" mass="43029">MKLYTLVLAALLLGACASTEELELEPKELEEFAESVTLDDVWSRDVGSGQDARYTRLVPAIYGDTIYAADIEGRVFALDKTNGKIRWEVALEDSVEATGFFSALWSSPKPVPVSAGIGVSSERLLLGSYKGELIALDRNNGELLWRTQLSSEILSEPAETAGVVVATTSDGKLYGLDAETGKEKWMFESVQPVLTLRGTSAPVVMGDTVLAAFDNGKIYAFEAETGLIQWEQRVAIPKGKSELERIVDIDGTPRLAGDLLYVVSYQGRLVAFAASTGRPLWGEDASSVQGPSSDYNQVYIAGAMDKVQAFSSSTGVLQWENTDLLRRELSAPMVWGSYVAVVDLDGYLHLLDRNTGAMAGREQLGAAVRGRLLVDGDLLYVLDNDGELSAWRNKPR</sequence>
<dbReference type="SUPFAM" id="SSF50998">
    <property type="entry name" value="Quinoprotein alcohol dehydrogenase-like"/>
    <property type="match status" value="1"/>
</dbReference>
<evidence type="ECO:0000256" key="4">
    <source>
        <dbReference type="HAMAP-Rule" id="MF_00923"/>
    </source>
</evidence>
<dbReference type="HAMAP" id="MF_00923">
    <property type="entry name" value="OM_assembly_BamB"/>
    <property type="match status" value="1"/>
</dbReference>
<keyword evidence="3 4" id="KW-0998">Cell outer membrane</keyword>
<keyword evidence="4" id="KW-0564">Palmitate</keyword>
<organism evidence="7 8">
    <name type="scientific">Simiduia agarivorans (strain DSM 21679 / JCM 13881 / BCRC 17597 / SA1)</name>
    <dbReference type="NCBI Taxonomy" id="1117647"/>
    <lineage>
        <taxon>Bacteria</taxon>
        <taxon>Pseudomonadati</taxon>
        <taxon>Pseudomonadota</taxon>
        <taxon>Gammaproteobacteria</taxon>
        <taxon>Cellvibrionales</taxon>
        <taxon>Cellvibrionaceae</taxon>
        <taxon>Simiduia</taxon>
    </lineage>
</organism>
<protein>
    <recommendedName>
        <fullName evidence="4">Outer membrane protein assembly factor BamB</fullName>
    </recommendedName>
</protein>
<dbReference type="KEGG" id="saga:M5M_04680"/>
<accession>K4KJH8</accession>
<dbReference type="OrthoDB" id="5173551at2"/>
<evidence type="ECO:0000313" key="7">
    <source>
        <dbReference type="EMBL" id="AFU98143.1"/>
    </source>
</evidence>
<dbReference type="Pfam" id="PF13360">
    <property type="entry name" value="PQQ_2"/>
    <property type="match status" value="2"/>
</dbReference>
<dbReference type="Gene3D" id="2.130.10.10">
    <property type="entry name" value="YVTN repeat-like/Quinoprotein amine dehydrogenase"/>
    <property type="match status" value="1"/>
</dbReference>
<evidence type="ECO:0000256" key="3">
    <source>
        <dbReference type="ARBA" id="ARBA00023237"/>
    </source>
</evidence>
<dbReference type="SMART" id="SM00564">
    <property type="entry name" value="PQQ"/>
    <property type="match status" value="7"/>
</dbReference>
<dbReference type="AlphaFoldDB" id="K4KJH8"/>
<dbReference type="InterPro" id="IPR018391">
    <property type="entry name" value="PQQ_b-propeller_rpt"/>
</dbReference>
<dbReference type="PROSITE" id="PS51257">
    <property type="entry name" value="PROKAR_LIPOPROTEIN"/>
    <property type="match status" value="1"/>
</dbReference>
<feature type="domain" description="Pyrrolo-quinoline quinone repeat" evidence="6">
    <location>
        <begin position="38"/>
        <end position="92"/>
    </location>
</feature>
<comment type="function">
    <text evidence="4">Part of the outer membrane protein assembly complex, which is involved in assembly and insertion of beta-barrel proteins into the outer membrane.</text>
</comment>
<keyword evidence="2 4" id="KW-0472">Membrane</keyword>
<dbReference type="InterPro" id="IPR011047">
    <property type="entry name" value="Quinoprotein_ADH-like_sf"/>
</dbReference>
<proteinExistence type="inferred from homology"/>
<evidence type="ECO:0000259" key="6">
    <source>
        <dbReference type="Pfam" id="PF13360"/>
    </source>
</evidence>
<dbReference type="GO" id="GO:0009279">
    <property type="term" value="C:cell outer membrane"/>
    <property type="evidence" value="ECO:0007669"/>
    <property type="project" value="UniProtKB-SubCell"/>
</dbReference>
<evidence type="ECO:0000256" key="2">
    <source>
        <dbReference type="ARBA" id="ARBA00023136"/>
    </source>
</evidence>
<dbReference type="GO" id="GO:0051205">
    <property type="term" value="P:protein insertion into membrane"/>
    <property type="evidence" value="ECO:0007669"/>
    <property type="project" value="UniProtKB-UniRule"/>
</dbReference>
<comment type="subunit">
    <text evidence="4">Part of the Bam complex.</text>
</comment>
<dbReference type="PANTHER" id="PTHR34512">
    <property type="entry name" value="CELL SURFACE PROTEIN"/>
    <property type="match status" value="1"/>
</dbReference>
<evidence type="ECO:0000313" key="8">
    <source>
        <dbReference type="Proteomes" id="UP000000466"/>
    </source>
</evidence>
<dbReference type="HOGENOM" id="CLU_027480_0_1_6"/>
<dbReference type="InterPro" id="IPR017687">
    <property type="entry name" value="BamB"/>
</dbReference>
<evidence type="ECO:0000256" key="5">
    <source>
        <dbReference type="SAM" id="SignalP"/>
    </source>
</evidence>
<keyword evidence="1 4" id="KW-0732">Signal</keyword>
<name>K4KJH8_SIMAS</name>
<evidence type="ECO:0000256" key="1">
    <source>
        <dbReference type="ARBA" id="ARBA00022729"/>
    </source>
</evidence>
<feature type="signal peptide" evidence="5">
    <location>
        <begin position="1"/>
        <end position="17"/>
    </location>
</feature>
<feature type="domain" description="Pyrrolo-quinoline quinone repeat" evidence="6">
    <location>
        <begin position="103"/>
        <end position="320"/>
    </location>
</feature>
<dbReference type="GO" id="GO:0043165">
    <property type="term" value="P:Gram-negative-bacterium-type cell outer membrane assembly"/>
    <property type="evidence" value="ECO:0007669"/>
    <property type="project" value="UniProtKB-UniRule"/>
</dbReference>
<comment type="subcellular location">
    <subcellularLocation>
        <location evidence="4">Cell outer membrane</location>
        <topology evidence="4">Lipid-anchor</topology>
    </subcellularLocation>
</comment>
<feature type="chain" id="PRO_5009016023" description="Outer membrane protein assembly factor BamB" evidence="5">
    <location>
        <begin position="18"/>
        <end position="396"/>
    </location>
</feature>